<feature type="region of interest" description="Disordered" evidence="1">
    <location>
        <begin position="25"/>
        <end position="95"/>
    </location>
</feature>
<evidence type="ECO:0000313" key="4">
    <source>
        <dbReference type="Proteomes" id="UP001597525"/>
    </source>
</evidence>
<keyword evidence="2" id="KW-0732">Signal</keyword>
<name>A0ABW6BAE0_9SPHI</name>
<feature type="compositionally biased region" description="Basic and acidic residues" evidence="1">
    <location>
        <begin position="53"/>
        <end position="69"/>
    </location>
</feature>
<proteinExistence type="predicted"/>
<organism evidence="3 4">
    <name type="scientific">Sphingobacterium bambusae</name>
    <dbReference type="NCBI Taxonomy" id="662858"/>
    <lineage>
        <taxon>Bacteria</taxon>
        <taxon>Pseudomonadati</taxon>
        <taxon>Bacteroidota</taxon>
        <taxon>Sphingobacteriia</taxon>
        <taxon>Sphingobacteriales</taxon>
        <taxon>Sphingobacteriaceae</taxon>
        <taxon>Sphingobacterium</taxon>
    </lineage>
</organism>
<dbReference type="EMBL" id="JBHUPB010000003">
    <property type="protein sequence ID" value="MFD2966518.1"/>
    <property type="molecule type" value="Genomic_DNA"/>
</dbReference>
<dbReference type="PROSITE" id="PS51257">
    <property type="entry name" value="PROKAR_LIPOPROTEIN"/>
    <property type="match status" value="1"/>
</dbReference>
<accession>A0ABW6BAE0</accession>
<evidence type="ECO:0000313" key="3">
    <source>
        <dbReference type="EMBL" id="MFD2966518.1"/>
    </source>
</evidence>
<dbReference type="Proteomes" id="UP001597525">
    <property type="component" value="Unassembled WGS sequence"/>
</dbReference>
<reference evidence="4" key="1">
    <citation type="journal article" date="2019" name="Int. J. Syst. Evol. Microbiol.">
        <title>The Global Catalogue of Microorganisms (GCM) 10K type strain sequencing project: providing services to taxonomists for standard genome sequencing and annotation.</title>
        <authorList>
            <consortium name="The Broad Institute Genomics Platform"/>
            <consortium name="The Broad Institute Genome Sequencing Center for Infectious Disease"/>
            <person name="Wu L."/>
            <person name="Ma J."/>
        </authorList>
    </citation>
    <scope>NUCLEOTIDE SEQUENCE [LARGE SCALE GENOMIC DNA]</scope>
    <source>
        <strain evidence="4">KCTC 22814</strain>
    </source>
</reference>
<feature type="chain" id="PRO_5045458963" description="Lipoprotein" evidence="2">
    <location>
        <begin position="24"/>
        <end position="95"/>
    </location>
</feature>
<sequence>MKTNSLCPIAASMFVLLMLQACGPQKDRDSAAQSTADTTSASANNNAGIPLDNIERKTDADTLKSEDKGSTGVPMNNINRDEKKDTIGQPQPTPE</sequence>
<dbReference type="RefSeq" id="WP_320184302.1">
    <property type="nucleotide sequence ID" value="NZ_CP138332.1"/>
</dbReference>
<feature type="compositionally biased region" description="Low complexity" evidence="1">
    <location>
        <begin position="31"/>
        <end position="47"/>
    </location>
</feature>
<comment type="caution">
    <text evidence="3">The sequence shown here is derived from an EMBL/GenBank/DDBJ whole genome shotgun (WGS) entry which is preliminary data.</text>
</comment>
<evidence type="ECO:0000256" key="2">
    <source>
        <dbReference type="SAM" id="SignalP"/>
    </source>
</evidence>
<feature type="signal peptide" evidence="2">
    <location>
        <begin position="1"/>
        <end position="23"/>
    </location>
</feature>
<keyword evidence="4" id="KW-1185">Reference proteome</keyword>
<evidence type="ECO:0000256" key="1">
    <source>
        <dbReference type="SAM" id="MobiDB-lite"/>
    </source>
</evidence>
<evidence type="ECO:0008006" key="5">
    <source>
        <dbReference type="Google" id="ProtNLM"/>
    </source>
</evidence>
<gene>
    <name evidence="3" type="ORF">ACFS7Y_03925</name>
</gene>
<protein>
    <recommendedName>
        <fullName evidence="5">Lipoprotein</fullName>
    </recommendedName>
</protein>